<dbReference type="OrthoDB" id="228253at2157"/>
<dbReference type="STRING" id="1230454.C461_07164"/>
<dbReference type="PATRIC" id="fig|1230454.4.peg.1449"/>
<dbReference type="Proteomes" id="UP000011575">
    <property type="component" value="Unassembled WGS sequence"/>
</dbReference>
<sequence>MPTDQWLDRPLKEFIRTVAFSVAEGQEELDRRAMRSQRAIEREIEDGTLGYDLDASWLRFSEVEADLELTLSIEGQAVKDPETKEVRGYKPVVSALPLNHRAKHEYDVDAEIASEVRLRIAPVPPEPRQP</sequence>
<dbReference type="AlphaFoldDB" id="M0PBF7"/>
<gene>
    <name evidence="1" type="ORF">C461_07164</name>
</gene>
<proteinExistence type="predicted"/>
<reference evidence="1 2" key="1">
    <citation type="journal article" date="2014" name="PLoS Genet.">
        <title>Phylogenetically driven sequencing of extremely halophilic archaea reveals strategies for static and dynamic osmo-response.</title>
        <authorList>
            <person name="Becker E.A."/>
            <person name="Seitzer P.M."/>
            <person name="Tritt A."/>
            <person name="Larsen D."/>
            <person name="Krusor M."/>
            <person name="Yao A.I."/>
            <person name="Wu D."/>
            <person name="Madern D."/>
            <person name="Eisen J.A."/>
            <person name="Darling A.E."/>
            <person name="Facciotti M.T."/>
        </authorList>
    </citation>
    <scope>NUCLEOTIDE SEQUENCE [LARGE SCALE GENOMIC DNA]</scope>
    <source>
        <strain evidence="1 2">JCM 13560</strain>
    </source>
</reference>
<organism evidence="1 2">
    <name type="scientific">Halorubrum aidingense JCM 13560</name>
    <dbReference type="NCBI Taxonomy" id="1230454"/>
    <lineage>
        <taxon>Archaea</taxon>
        <taxon>Methanobacteriati</taxon>
        <taxon>Methanobacteriota</taxon>
        <taxon>Stenosarchaea group</taxon>
        <taxon>Halobacteria</taxon>
        <taxon>Halobacteriales</taxon>
        <taxon>Haloferacaceae</taxon>
        <taxon>Halorubrum</taxon>
    </lineage>
</organism>
<accession>M0PBF7</accession>
<evidence type="ECO:0000313" key="1">
    <source>
        <dbReference type="EMBL" id="EMA67487.1"/>
    </source>
</evidence>
<protein>
    <submittedName>
        <fullName evidence="1">Uncharacterized protein</fullName>
    </submittedName>
</protein>
<dbReference type="EMBL" id="AOJI01000022">
    <property type="protein sequence ID" value="EMA67487.1"/>
    <property type="molecule type" value="Genomic_DNA"/>
</dbReference>
<keyword evidence="2" id="KW-1185">Reference proteome</keyword>
<dbReference type="RefSeq" id="WP_007999904.1">
    <property type="nucleotide sequence ID" value="NZ_AOJI01000022.1"/>
</dbReference>
<name>M0PBF7_9EURY</name>
<comment type="caution">
    <text evidence="1">The sequence shown here is derived from an EMBL/GenBank/DDBJ whole genome shotgun (WGS) entry which is preliminary data.</text>
</comment>
<evidence type="ECO:0000313" key="2">
    <source>
        <dbReference type="Proteomes" id="UP000011575"/>
    </source>
</evidence>